<accession>A0A251T7U1</accession>
<dbReference type="InParanoid" id="A0A251T7U1"/>
<dbReference type="AlphaFoldDB" id="A0A251T7U1"/>
<organism evidence="1 2">
    <name type="scientific">Helianthus annuus</name>
    <name type="common">Common sunflower</name>
    <dbReference type="NCBI Taxonomy" id="4232"/>
    <lineage>
        <taxon>Eukaryota</taxon>
        <taxon>Viridiplantae</taxon>
        <taxon>Streptophyta</taxon>
        <taxon>Embryophyta</taxon>
        <taxon>Tracheophyta</taxon>
        <taxon>Spermatophyta</taxon>
        <taxon>Magnoliopsida</taxon>
        <taxon>eudicotyledons</taxon>
        <taxon>Gunneridae</taxon>
        <taxon>Pentapetalae</taxon>
        <taxon>asterids</taxon>
        <taxon>campanulids</taxon>
        <taxon>Asterales</taxon>
        <taxon>Asteraceae</taxon>
        <taxon>Asteroideae</taxon>
        <taxon>Heliantheae alliance</taxon>
        <taxon>Heliantheae</taxon>
        <taxon>Helianthus</taxon>
    </lineage>
</organism>
<sequence length="113" mass="13540">MYIYIYIYIYIYRIGSICEPFLIYEQNEQILAVDLIKLNIRVGLSFNIYIFFNSNFLFQKLCSVTRKNNHPSCHNSISIHDGKKNRLHIFPDCSSVQEISYLYHLRFILILLH</sequence>
<evidence type="ECO:0000313" key="1">
    <source>
        <dbReference type="EMBL" id="OTG06863.1"/>
    </source>
</evidence>
<protein>
    <submittedName>
        <fullName evidence="1">Uncharacterized protein</fullName>
    </submittedName>
</protein>
<keyword evidence="2" id="KW-1185">Reference proteome</keyword>
<proteinExistence type="predicted"/>
<gene>
    <name evidence="1" type="ORF">HannXRQ_Chr11g0323991</name>
</gene>
<dbReference type="EMBL" id="CM007900">
    <property type="protein sequence ID" value="OTG06863.1"/>
    <property type="molecule type" value="Genomic_DNA"/>
</dbReference>
<reference evidence="2" key="1">
    <citation type="journal article" date="2017" name="Nature">
        <title>The sunflower genome provides insights into oil metabolism, flowering and Asterid evolution.</title>
        <authorList>
            <person name="Badouin H."/>
            <person name="Gouzy J."/>
            <person name="Grassa C.J."/>
            <person name="Murat F."/>
            <person name="Staton S.E."/>
            <person name="Cottret L."/>
            <person name="Lelandais-Briere C."/>
            <person name="Owens G.L."/>
            <person name="Carrere S."/>
            <person name="Mayjonade B."/>
            <person name="Legrand L."/>
            <person name="Gill N."/>
            <person name="Kane N.C."/>
            <person name="Bowers J.E."/>
            <person name="Hubner S."/>
            <person name="Bellec A."/>
            <person name="Berard A."/>
            <person name="Berges H."/>
            <person name="Blanchet N."/>
            <person name="Boniface M.C."/>
            <person name="Brunel D."/>
            <person name="Catrice O."/>
            <person name="Chaidir N."/>
            <person name="Claudel C."/>
            <person name="Donnadieu C."/>
            <person name="Faraut T."/>
            <person name="Fievet G."/>
            <person name="Helmstetter N."/>
            <person name="King M."/>
            <person name="Knapp S.J."/>
            <person name="Lai Z."/>
            <person name="Le Paslier M.C."/>
            <person name="Lippi Y."/>
            <person name="Lorenzon L."/>
            <person name="Mandel J.R."/>
            <person name="Marage G."/>
            <person name="Marchand G."/>
            <person name="Marquand E."/>
            <person name="Bret-Mestries E."/>
            <person name="Morien E."/>
            <person name="Nambeesan S."/>
            <person name="Nguyen T."/>
            <person name="Pegot-Espagnet P."/>
            <person name="Pouilly N."/>
            <person name="Raftis F."/>
            <person name="Sallet E."/>
            <person name="Schiex T."/>
            <person name="Thomas J."/>
            <person name="Vandecasteele C."/>
            <person name="Vares D."/>
            <person name="Vear F."/>
            <person name="Vautrin S."/>
            <person name="Crespi M."/>
            <person name="Mangin B."/>
            <person name="Burke J.M."/>
            <person name="Salse J."/>
            <person name="Munos S."/>
            <person name="Vincourt P."/>
            <person name="Rieseberg L.H."/>
            <person name="Langlade N.B."/>
        </authorList>
    </citation>
    <scope>NUCLEOTIDE SEQUENCE [LARGE SCALE GENOMIC DNA]</scope>
    <source>
        <strain evidence="2">cv. SF193</strain>
    </source>
</reference>
<evidence type="ECO:0000313" key="2">
    <source>
        <dbReference type="Proteomes" id="UP000215914"/>
    </source>
</evidence>
<name>A0A251T7U1_HELAN</name>
<dbReference type="Proteomes" id="UP000215914">
    <property type="component" value="Chromosome 11"/>
</dbReference>